<organism evidence="1 2">
    <name type="scientific">Russula earlei</name>
    <dbReference type="NCBI Taxonomy" id="71964"/>
    <lineage>
        <taxon>Eukaryota</taxon>
        <taxon>Fungi</taxon>
        <taxon>Dikarya</taxon>
        <taxon>Basidiomycota</taxon>
        <taxon>Agaricomycotina</taxon>
        <taxon>Agaricomycetes</taxon>
        <taxon>Russulales</taxon>
        <taxon>Russulaceae</taxon>
        <taxon>Russula</taxon>
    </lineage>
</organism>
<dbReference type="Proteomes" id="UP001207468">
    <property type="component" value="Unassembled WGS sequence"/>
</dbReference>
<gene>
    <name evidence="1" type="ORF">F5148DRAFT_170641</name>
</gene>
<proteinExistence type="predicted"/>
<protein>
    <submittedName>
        <fullName evidence="1">Uncharacterized protein</fullName>
    </submittedName>
</protein>
<reference evidence="1" key="1">
    <citation type="submission" date="2021-03" db="EMBL/GenBank/DDBJ databases">
        <title>Evolutionary priming and transition to the ectomycorrhizal habit in an iconic lineage of mushroom-forming fungi: is preadaptation a requirement?</title>
        <authorList>
            <consortium name="DOE Joint Genome Institute"/>
            <person name="Looney B.P."/>
            <person name="Miyauchi S."/>
            <person name="Morin E."/>
            <person name="Drula E."/>
            <person name="Courty P.E."/>
            <person name="Chicoki N."/>
            <person name="Fauchery L."/>
            <person name="Kohler A."/>
            <person name="Kuo A."/>
            <person name="LaButti K."/>
            <person name="Pangilinan J."/>
            <person name="Lipzen A."/>
            <person name="Riley R."/>
            <person name="Andreopoulos W."/>
            <person name="He G."/>
            <person name="Johnson J."/>
            <person name="Barry K.W."/>
            <person name="Grigoriev I.V."/>
            <person name="Nagy L."/>
            <person name="Hibbett D."/>
            <person name="Henrissat B."/>
            <person name="Matheny P.B."/>
            <person name="Labbe J."/>
            <person name="Martin A.F."/>
        </authorList>
    </citation>
    <scope>NUCLEOTIDE SEQUENCE</scope>
    <source>
        <strain evidence="1">BPL698</strain>
    </source>
</reference>
<evidence type="ECO:0000313" key="2">
    <source>
        <dbReference type="Proteomes" id="UP001207468"/>
    </source>
</evidence>
<accession>A0ACC0U5Q9</accession>
<evidence type="ECO:0000313" key="1">
    <source>
        <dbReference type="EMBL" id="KAI9464814.1"/>
    </source>
</evidence>
<keyword evidence="2" id="KW-1185">Reference proteome</keyword>
<comment type="caution">
    <text evidence="1">The sequence shown here is derived from an EMBL/GenBank/DDBJ whole genome shotgun (WGS) entry which is preliminary data.</text>
</comment>
<name>A0ACC0U5Q9_9AGAM</name>
<dbReference type="EMBL" id="JAGFNK010000147">
    <property type="protein sequence ID" value="KAI9464814.1"/>
    <property type="molecule type" value="Genomic_DNA"/>
</dbReference>
<sequence length="168" mass="19008">MKLKNHFIPVHFHTHNTAWLIPFFFVLDRKKKKERDQNRTRCSLCYPFWHQQFNRLTCGLDYLFPDPSVSSAVSSGSIRIEKSVSFPRFRSCLFSATCSAYLIVIVKVIEIYLGLGGPDLHISEPSNVFPSTDLGSTIPSTGCKMLQPSQSAPRPSIHLQRPSPDPSI</sequence>